<sequence>MADVQSIVRGVTELVQSDSFEQFQIDAKDFISARQGGESAVTKISQMAVTLEDAAEVLNRSFSKQESPSEITNIISPVVVPKRAGSYIFALLLPMGLLFFGLVGQLFSSGFDALFGSGIATALFGPHYFLLVLAFAALGVAKARVVMVPDGSQALITKFGKLEETVGPGRKFLGFHPRRKVSYIVNTTKEYPYNAPIREAPTAGRVSASVDLFLQFRIDDPVEFIFTLGGVNGFSEKLHNAISEVTRALIYEQKAEGIYDLIGESTQGMLQTLNRQFLPAVRFVNANITHAEPSSQEYRMDLAAAEVVKVAKEAYTFQYELELRKSQDEGDLNKELASLKQTFSKIRAEIATSQARIDTAHEKAINQANAYASQLLVEARSEAQANAALLEAQALDIRTINSAYYPEILEYRFKQDVLDSMTAVADKLPQIINLGPSEENSINFMEVAREMMGVEEKPLYTAEDIDAIRARSKDIMARIKERTGKLNSLVSKDDEMLSMAEIDPTVATVETILPPDAIIEAEDNPQGGK</sequence>
<dbReference type="Gene3D" id="3.30.479.30">
    <property type="entry name" value="Band 7 domain"/>
    <property type="match status" value="1"/>
</dbReference>
<name>A0A3B0V3Q2_9ZZZZ</name>
<accession>A0A3B0V3Q2</accession>
<feature type="domain" description="Band 7" evidence="2">
    <location>
        <begin position="148"/>
        <end position="312"/>
    </location>
</feature>
<dbReference type="Pfam" id="PF01145">
    <property type="entry name" value="Band_7"/>
    <property type="match status" value="1"/>
</dbReference>
<dbReference type="InterPro" id="IPR001107">
    <property type="entry name" value="Band_7"/>
</dbReference>
<keyword evidence="1" id="KW-1133">Transmembrane helix</keyword>
<feature type="transmembrane region" description="Helical" evidence="1">
    <location>
        <begin position="113"/>
        <end position="138"/>
    </location>
</feature>
<dbReference type="EMBL" id="UOEU01000364">
    <property type="protein sequence ID" value="VAW32497.1"/>
    <property type="molecule type" value="Genomic_DNA"/>
</dbReference>
<keyword evidence="1" id="KW-0472">Membrane</keyword>
<organism evidence="3">
    <name type="scientific">hydrothermal vent metagenome</name>
    <dbReference type="NCBI Taxonomy" id="652676"/>
    <lineage>
        <taxon>unclassified sequences</taxon>
        <taxon>metagenomes</taxon>
        <taxon>ecological metagenomes</taxon>
    </lineage>
</organism>
<gene>
    <name evidence="3" type="ORF">MNBD_CHLOROFLEXI01-1549</name>
</gene>
<dbReference type="SUPFAM" id="SSF117892">
    <property type="entry name" value="Band 7/SPFH domain"/>
    <property type="match status" value="1"/>
</dbReference>
<proteinExistence type="predicted"/>
<evidence type="ECO:0000259" key="2">
    <source>
        <dbReference type="Pfam" id="PF01145"/>
    </source>
</evidence>
<evidence type="ECO:0000256" key="1">
    <source>
        <dbReference type="SAM" id="Phobius"/>
    </source>
</evidence>
<dbReference type="AlphaFoldDB" id="A0A3B0V3Q2"/>
<evidence type="ECO:0000313" key="3">
    <source>
        <dbReference type="EMBL" id="VAW32497.1"/>
    </source>
</evidence>
<reference evidence="3" key="1">
    <citation type="submission" date="2018-06" db="EMBL/GenBank/DDBJ databases">
        <authorList>
            <person name="Zhirakovskaya E."/>
        </authorList>
    </citation>
    <scope>NUCLEOTIDE SEQUENCE</scope>
</reference>
<protein>
    <recommendedName>
        <fullName evidence="2">Band 7 domain-containing protein</fullName>
    </recommendedName>
</protein>
<dbReference type="InterPro" id="IPR036013">
    <property type="entry name" value="Band_7/SPFH_dom_sf"/>
</dbReference>
<keyword evidence="1" id="KW-0812">Transmembrane</keyword>
<feature type="transmembrane region" description="Helical" evidence="1">
    <location>
        <begin position="87"/>
        <end position="107"/>
    </location>
</feature>